<dbReference type="EMBL" id="BARS01019883">
    <property type="protein sequence ID" value="GAF95816.1"/>
    <property type="molecule type" value="Genomic_DNA"/>
</dbReference>
<sequence>EKRAEAEKDLFKFINDLFFDQLKNELKTYLIDYHNFFIEYNNKLIESKQVEKKIKKELEDTCKFVTDQINGLFQNNKINEEKYNEILNLLKANNNQQFSLK</sequence>
<name>X0U8Z3_9ZZZZ</name>
<reference evidence="1" key="1">
    <citation type="journal article" date="2014" name="Front. Microbiol.">
        <title>High frequency of phylogenetically diverse reductive dehalogenase-homologous genes in deep subseafloor sedimentary metagenomes.</title>
        <authorList>
            <person name="Kawai M."/>
            <person name="Futagami T."/>
            <person name="Toyoda A."/>
            <person name="Takaki Y."/>
            <person name="Nishi S."/>
            <person name="Hori S."/>
            <person name="Arai W."/>
            <person name="Tsubouchi T."/>
            <person name="Morono Y."/>
            <person name="Uchiyama I."/>
            <person name="Ito T."/>
            <person name="Fujiyama A."/>
            <person name="Inagaki F."/>
            <person name="Takami H."/>
        </authorList>
    </citation>
    <scope>NUCLEOTIDE SEQUENCE</scope>
    <source>
        <strain evidence="1">Expedition CK06-06</strain>
    </source>
</reference>
<accession>X0U8Z3</accession>
<proteinExistence type="predicted"/>
<comment type="caution">
    <text evidence="1">The sequence shown here is derived from an EMBL/GenBank/DDBJ whole genome shotgun (WGS) entry which is preliminary data.</text>
</comment>
<gene>
    <name evidence="1" type="ORF">S01H1_32146</name>
</gene>
<dbReference type="AlphaFoldDB" id="X0U8Z3"/>
<evidence type="ECO:0000313" key="1">
    <source>
        <dbReference type="EMBL" id="GAF95816.1"/>
    </source>
</evidence>
<feature type="non-terminal residue" evidence="1">
    <location>
        <position position="1"/>
    </location>
</feature>
<protein>
    <submittedName>
        <fullName evidence="1">Uncharacterized protein</fullName>
    </submittedName>
</protein>
<organism evidence="1">
    <name type="scientific">marine sediment metagenome</name>
    <dbReference type="NCBI Taxonomy" id="412755"/>
    <lineage>
        <taxon>unclassified sequences</taxon>
        <taxon>metagenomes</taxon>
        <taxon>ecological metagenomes</taxon>
    </lineage>
</organism>